<accession>W4FXG4</accession>
<proteinExistence type="predicted"/>
<name>W4FXG4_APHAT</name>
<dbReference type="AlphaFoldDB" id="W4FXG4"/>
<dbReference type="VEuPathDB" id="FungiDB:H257_12663"/>
<dbReference type="GeneID" id="20814659"/>
<sequence length="102" mass="11331">MRSTQVGESDTREGYYLDKGSLYTVGKGNKPNLQLSSGIALLKAEFLLNSIALRLVEAFRLDSGFSLLRSQAVRQRSQLQPESTCTTTKQLFDWSSPATSRL</sequence>
<dbReference type="EMBL" id="KI913155">
    <property type="protein sequence ID" value="ETV72187.1"/>
    <property type="molecule type" value="Genomic_DNA"/>
</dbReference>
<gene>
    <name evidence="1" type="ORF">H257_12663</name>
</gene>
<protein>
    <submittedName>
        <fullName evidence="1">Uncharacterized protein</fullName>
    </submittedName>
</protein>
<dbReference type="RefSeq" id="XP_009838255.1">
    <property type="nucleotide sequence ID" value="XM_009839953.1"/>
</dbReference>
<reference evidence="1" key="1">
    <citation type="submission" date="2013-12" db="EMBL/GenBank/DDBJ databases">
        <title>The Genome Sequence of Aphanomyces astaci APO3.</title>
        <authorList>
            <consortium name="The Broad Institute Genomics Platform"/>
            <person name="Russ C."/>
            <person name="Tyler B."/>
            <person name="van West P."/>
            <person name="Dieguez-Uribeondo J."/>
            <person name="Young S.K."/>
            <person name="Zeng Q."/>
            <person name="Gargeya S."/>
            <person name="Fitzgerald M."/>
            <person name="Abouelleil A."/>
            <person name="Alvarado L."/>
            <person name="Chapman S.B."/>
            <person name="Gainer-Dewar J."/>
            <person name="Goldberg J."/>
            <person name="Griggs A."/>
            <person name="Gujja S."/>
            <person name="Hansen M."/>
            <person name="Howarth C."/>
            <person name="Imamovic A."/>
            <person name="Ireland A."/>
            <person name="Larimer J."/>
            <person name="McCowan C."/>
            <person name="Murphy C."/>
            <person name="Pearson M."/>
            <person name="Poon T.W."/>
            <person name="Priest M."/>
            <person name="Roberts A."/>
            <person name="Saif S."/>
            <person name="Shea T."/>
            <person name="Sykes S."/>
            <person name="Wortman J."/>
            <person name="Nusbaum C."/>
            <person name="Birren B."/>
        </authorList>
    </citation>
    <scope>NUCLEOTIDE SEQUENCE [LARGE SCALE GENOMIC DNA]</scope>
    <source>
        <strain evidence="1">APO3</strain>
    </source>
</reference>
<organism evidence="1">
    <name type="scientific">Aphanomyces astaci</name>
    <name type="common">Crayfish plague agent</name>
    <dbReference type="NCBI Taxonomy" id="112090"/>
    <lineage>
        <taxon>Eukaryota</taxon>
        <taxon>Sar</taxon>
        <taxon>Stramenopiles</taxon>
        <taxon>Oomycota</taxon>
        <taxon>Saprolegniomycetes</taxon>
        <taxon>Saprolegniales</taxon>
        <taxon>Verrucalvaceae</taxon>
        <taxon>Aphanomyces</taxon>
    </lineage>
</organism>
<evidence type="ECO:0000313" key="1">
    <source>
        <dbReference type="EMBL" id="ETV72187.1"/>
    </source>
</evidence>